<dbReference type="Proteomes" id="UP000219775">
    <property type="component" value="Unassembled WGS sequence"/>
</dbReference>
<evidence type="ECO:0000313" key="4">
    <source>
        <dbReference type="Proteomes" id="UP000221918"/>
    </source>
</evidence>
<dbReference type="RefSeq" id="WP_003210328.1">
    <property type="nucleotide sequence ID" value="NZ_CM000743.1"/>
</dbReference>
<comment type="caution">
    <text evidence="1">The sequence shown here is derived from an EMBL/GenBank/DDBJ whole genome shotgun (WGS) entry which is preliminary data.</text>
</comment>
<evidence type="ECO:0000313" key="2">
    <source>
        <dbReference type="EMBL" id="PHE90388.1"/>
    </source>
</evidence>
<reference evidence="3 4" key="1">
    <citation type="submission" date="2017-09" db="EMBL/GenBank/DDBJ databases">
        <title>Large-scale bioinformatics analysis of Bacillus genomes uncovers conserved roles of natural products in bacterial physiology.</title>
        <authorList>
            <consortium name="Agbiome Team Llc"/>
            <person name="Bleich R.M."/>
            <person name="Grubbs K.J."/>
            <person name="Santa Maria K.C."/>
            <person name="Allen S.E."/>
            <person name="Farag S."/>
            <person name="Shank E.A."/>
            <person name="Bowers A."/>
        </authorList>
    </citation>
    <scope>NUCLEOTIDE SEQUENCE [LARGE SCALE GENOMIC DNA]</scope>
    <source>
        <strain evidence="1 3">AFS009893</strain>
        <strain evidence="2 4">AFS037265</strain>
    </source>
</reference>
<dbReference type="EMBL" id="NUDP01000028">
    <property type="protein sequence ID" value="PEM70930.1"/>
    <property type="molecule type" value="Genomic_DNA"/>
</dbReference>
<organism evidence="1 3">
    <name type="scientific">Bacillus pseudomycoides</name>
    <dbReference type="NCBI Taxonomy" id="64104"/>
    <lineage>
        <taxon>Bacteria</taxon>
        <taxon>Bacillati</taxon>
        <taxon>Bacillota</taxon>
        <taxon>Bacilli</taxon>
        <taxon>Bacillales</taxon>
        <taxon>Bacillaceae</taxon>
        <taxon>Bacillus</taxon>
        <taxon>Bacillus cereus group</taxon>
    </lineage>
</organism>
<accession>A0A2B4MPK3</accession>
<protein>
    <submittedName>
        <fullName evidence="1">Uncharacterized protein</fullName>
    </submittedName>
</protein>
<evidence type="ECO:0000313" key="1">
    <source>
        <dbReference type="EMBL" id="PEM70930.1"/>
    </source>
</evidence>
<evidence type="ECO:0000313" key="3">
    <source>
        <dbReference type="Proteomes" id="UP000219775"/>
    </source>
</evidence>
<dbReference type="EMBL" id="NUTL01000120">
    <property type="protein sequence ID" value="PHE90388.1"/>
    <property type="molecule type" value="Genomic_DNA"/>
</dbReference>
<dbReference type="Proteomes" id="UP000221918">
    <property type="component" value="Unassembled WGS sequence"/>
</dbReference>
<dbReference type="AlphaFoldDB" id="A0A2B4MPK3"/>
<sequence length="76" mass="8584">MFRRKKSDEMRKQKWNTSGLVSVVDESELRQVVTGAGSDDIYIETVPAAIAAFLPNQMVAHSNTYPNPMITPPKYR</sequence>
<gene>
    <name evidence="1" type="ORF">CN613_06890</name>
    <name evidence="2" type="ORF">COF81_24015</name>
</gene>
<name>A0A2B4MPK3_9BACI</name>
<proteinExistence type="predicted"/>